<organism evidence="2 3">
    <name type="scientific">Periplaneta americana</name>
    <name type="common">American cockroach</name>
    <name type="synonym">Blatta americana</name>
    <dbReference type="NCBI Taxonomy" id="6978"/>
    <lineage>
        <taxon>Eukaryota</taxon>
        <taxon>Metazoa</taxon>
        <taxon>Ecdysozoa</taxon>
        <taxon>Arthropoda</taxon>
        <taxon>Hexapoda</taxon>
        <taxon>Insecta</taxon>
        <taxon>Pterygota</taxon>
        <taxon>Neoptera</taxon>
        <taxon>Polyneoptera</taxon>
        <taxon>Dictyoptera</taxon>
        <taxon>Blattodea</taxon>
        <taxon>Blattoidea</taxon>
        <taxon>Blattidae</taxon>
        <taxon>Blattinae</taxon>
        <taxon>Periplaneta</taxon>
    </lineage>
</organism>
<name>A0ABQ8TD08_PERAM</name>
<dbReference type="Proteomes" id="UP001148838">
    <property type="component" value="Unassembled WGS sequence"/>
</dbReference>
<keyword evidence="3" id="KW-1185">Reference proteome</keyword>
<accession>A0ABQ8TD08</accession>
<feature type="region of interest" description="Disordered" evidence="1">
    <location>
        <begin position="138"/>
        <end position="193"/>
    </location>
</feature>
<evidence type="ECO:0000256" key="1">
    <source>
        <dbReference type="SAM" id="MobiDB-lite"/>
    </source>
</evidence>
<sequence length="216" mass="24428">MEPESVGWRGLGEVITMRLPDIRLTVREIKGETQLGNLSKSHPSAAPDQQENPYVDQVKIEVQKQRSRYCKFYVSTSRLQKIRVPGRDVYKQTILDGSPILDELVHKQTKSGIKDRAAKKYTNDKRKKGLICVMMNESSEDGDATDGYESRKGDLRSASPSVSYERDCDEEKKEVENITEKESADGQSPATVGDIDRVLKMCEKLKESFGKVQRVL</sequence>
<evidence type="ECO:0000313" key="3">
    <source>
        <dbReference type="Proteomes" id="UP001148838"/>
    </source>
</evidence>
<dbReference type="EMBL" id="JAJSOF020000011">
    <property type="protein sequence ID" value="KAJ4444448.1"/>
    <property type="molecule type" value="Genomic_DNA"/>
</dbReference>
<comment type="caution">
    <text evidence="2">The sequence shown here is derived from an EMBL/GenBank/DDBJ whole genome shotgun (WGS) entry which is preliminary data.</text>
</comment>
<evidence type="ECO:0000313" key="2">
    <source>
        <dbReference type="EMBL" id="KAJ4444448.1"/>
    </source>
</evidence>
<feature type="compositionally biased region" description="Basic and acidic residues" evidence="1">
    <location>
        <begin position="164"/>
        <end position="184"/>
    </location>
</feature>
<gene>
    <name evidence="2" type="ORF">ANN_06240</name>
</gene>
<proteinExistence type="predicted"/>
<protein>
    <submittedName>
        <fullName evidence="2">Uncharacterized protein</fullName>
    </submittedName>
</protein>
<reference evidence="2 3" key="1">
    <citation type="journal article" date="2022" name="Allergy">
        <title>Genome assembly and annotation of Periplaneta americana reveal a comprehensive cockroach allergen profile.</title>
        <authorList>
            <person name="Wang L."/>
            <person name="Xiong Q."/>
            <person name="Saelim N."/>
            <person name="Wang L."/>
            <person name="Nong W."/>
            <person name="Wan A.T."/>
            <person name="Shi M."/>
            <person name="Liu X."/>
            <person name="Cao Q."/>
            <person name="Hui J.H.L."/>
            <person name="Sookrung N."/>
            <person name="Leung T.F."/>
            <person name="Tungtrongchitr A."/>
            <person name="Tsui S.K.W."/>
        </authorList>
    </citation>
    <scope>NUCLEOTIDE SEQUENCE [LARGE SCALE GENOMIC DNA]</scope>
    <source>
        <strain evidence="2">PWHHKU_190912</strain>
    </source>
</reference>